<dbReference type="Pfam" id="PF02618">
    <property type="entry name" value="YceG"/>
    <property type="match status" value="1"/>
</dbReference>
<feature type="site" description="Important for catalytic activity" evidence="7">
    <location>
        <position position="335"/>
    </location>
</feature>
<keyword evidence="4 7" id="KW-0472">Membrane</keyword>
<feature type="compositionally biased region" description="Basic and acidic residues" evidence="8">
    <location>
        <begin position="11"/>
        <end position="33"/>
    </location>
</feature>
<accession>A0ABY6P4N7</accession>
<keyword evidence="10" id="KW-1185">Reference proteome</keyword>
<feature type="region of interest" description="Disordered" evidence="8">
    <location>
        <begin position="1"/>
        <end position="77"/>
    </location>
</feature>
<dbReference type="EC" id="4.2.2.29" evidence="7"/>
<evidence type="ECO:0000256" key="3">
    <source>
        <dbReference type="ARBA" id="ARBA00022989"/>
    </source>
</evidence>
<gene>
    <name evidence="7" type="primary">mltG</name>
    <name evidence="9" type="ORF">RHODO2019_06860</name>
</gene>
<comment type="catalytic activity">
    <reaction evidence="7">
        <text>a peptidoglycan chain = a peptidoglycan chain with N-acetyl-1,6-anhydromuramyl-[peptide] at the reducing end + a peptidoglycan chain with N-acetylglucosamine at the non-reducing end.</text>
        <dbReference type="EC" id="4.2.2.29"/>
    </reaction>
</comment>
<organism evidence="9 10">
    <name type="scientific">Rhodococcus antarcticus</name>
    <dbReference type="NCBI Taxonomy" id="2987751"/>
    <lineage>
        <taxon>Bacteria</taxon>
        <taxon>Bacillati</taxon>
        <taxon>Actinomycetota</taxon>
        <taxon>Actinomycetes</taxon>
        <taxon>Mycobacteriales</taxon>
        <taxon>Nocardiaceae</taxon>
        <taxon>Rhodococcus</taxon>
    </lineage>
</organism>
<keyword evidence="3 7" id="KW-1133">Transmembrane helix</keyword>
<keyword evidence="5 7" id="KW-0456">Lyase</keyword>
<dbReference type="HAMAP" id="MF_02065">
    <property type="entry name" value="MltG"/>
    <property type="match status" value="1"/>
</dbReference>
<dbReference type="EMBL" id="CP110615">
    <property type="protein sequence ID" value="UZJ26128.1"/>
    <property type="molecule type" value="Genomic_DNA"/>
</dbReference>
<evidence type="ECO:0000256" key="2">
    <source>
        <dbReference type="ARBA" id="ARBA00022692"/>
    </source>
</evidence>
<feature type="compositionally biased region" description="Basic and acidic residues" evidence="8">
    <location>
        <begin position="61"/>
        <end position="71"/>
    </location>
</feature>
<name>A0ABY6P4N7_9NOCA</name>
<keyword evidence="2 7" id="KW-0812">Transmembrane</keyword>
<dbReference type="PANTHER" id="PTHR30518:SF2">
    <property type="entry name" value="ENDOLYTIC MUREIN TRANSGLYCOSYLASE"/>
    <property type="match status" value="1"/>
</dbReference>
<comment type="function">
    <text evidence="7">Functions as a peptidoglycan terminase that cleaves nascent peptidoglycan strands endolytically to terminate their elongation.</text>
</comment>
<dbReference type="Gene3D" id="3.30.1490.480">
    <property type="entry name" value="Endolytic murein transglycosylase"/>
    <property type="match status" value="1"/>
</dbReference>
<dbReference type="PANTHER" id="PTHR30518">
    <property type="entry name" value="ENDOLYTIC MUREIN TRANSGLYCOSYLASE"/>
    <property type="match status" value="1"/>
</dbReference>
<keyword evidence="1 7" id="KW-1003">Cell membrane</keyword>
<evidence type="ECO:0000256" key="5">
    <source>
        <dbReference type="ARBA" id="ARBA00023239"/>
    </source>
</evidence>
<evidence type="ECO:0000256" key="8">
    <source>
        <dbReference type="SAM" id="MobiDB-lite"/>
    </source>
</evidence>
<keyword evidence="6 7" id="KW-0961">Cell wall biogenesis/degradation</keyword>
<evidence type="ECO:0000313" key="10">
    <source>
        <dbReference type="Proteomes" id="UP001164965"/>
    </source>
</evidence>
<proteinExistence type="inferred from homology"/>
<feature type="transmembrane region" description="Helical" evidence="7">
    <location>
        <begin position="80"/>
        <end position="104"/>
    </location>
</feature>
<evidence type="ECO:0000256" key="6">
    <source>
        <dbReference type="ARBA" id="ARBA00023316"/>
    </source>
</evidence>
<protein>
    <recommendedName>
        <fullName evidence="7">Endolytic murein transglycosylase</fullName>
        <ecNumber evidence="7">4.2.2.29</ecNumber>
    </recommendedName>
    <alternativeName>
        <fullName evidence="7">Peptidoglycan lytic transglycosylase</fullName>
    </alternativeName>
    <alternativeName>
        <fullName evidence="7">Peptidoglycan polymerization terminase</fullName>
    </alternativeName>
</protein>
<reference evidence="9" key="1">
    <citation type="submission" date="2022-10" db="EMBL/GenBank/DDBJ databases">
        <title>Rhodococcus sp.75.</title>
        <authorList>
            <person name="Sun M."/>
        </authorList>
    </citation>
    <scope>NUCLEOTIDE SEQUENCE</scope>
    <source>
        <strain evidence="9">75</strain>
    </source>
</reference>
<evidence type="ECO:0000313" key="9">
    <source>
        <dbReference type="EMBL" id="UZJ26128.1"/>
    </source>
</evidence>
<comment type="subcellular location">
    <subcellularLocation>
        <location evidence="7">Cell membrane</location>
        <topology evidence="7">Single-pass membrane protein</topology>
    </subcellularLocation>
</comment>
<evidence type="ECO:0000256" key="7">
    <source>
        <dbReference type="HAMAP-Rule" id="MF_02065"/>
    </source>
</evidence>
<dbReference type="Proteomes" id="UP001164965">
    <property type="component" value="Chromosome"/>
</dbReference>
<evidence type="ECO:0000256" key="4">
    <source>
        <dbReference type="ARBA" id="ARBA00023136"/>
    </source>
</evidence>
<comment type="similarity">
    <text evidence="7">Belongs to the transglycosylase MltG family.</text>
</comment>
<sequence length="453" mass="47439">MNDDDLGLLGGHRDDHHRDDHHRDDHHRDDHHPGAGGSRYFDDPDRAAPARFEATARRPRRAEARRAQERRTRARRKRRTGTLVAVVVLLVLGGGVFLGGRALLGGLGIGGSTASDYSGGGLADVVVRVAAGDSTSAIAKTLVDDGVVSSVPAFTRAASGNAGISAIQPGYYKLRTQIPGSDAVSRLLASDSRVGNLVIPEGVQLDDVTGASGTVTDGILTRMQKASCVDLDGTRTCTSLDDLRSVASTGNLAALGVPTWATAEVAAATVPGKRLEGLIRPGSYDLEPGAPAQQQLTKVVTASAASFESLGLPRSTVGGLTPYQVLVTASLVQREALPADFAKVSRVVYNRLAVNQKLEFDSTVNYPLDVQAIATTAADRGTVTPWNTYASPGLPATPISAPSDDALTAAEQPADGTWLYFVTIDTRGTTVFSDTFPEHQAAIARAQANGVFG</sequence>
<dbReference type="InterPro" id="IPR003770">
    <property type="entry name" value="MLTG-like"/>
</dbReference>
<evidence type="ECO:0000256" key="1">
    <source>
        <dbReference type="ARBA" id="ARBA00022475"/>
    </source>
</evidence>